<name>A0AB39TEX4_9ACTN</name>
<protein>
    <submittedName>
        <fullName evidence="2">Scr1 family TA system antitoxin-like transcriptional regulator</fullName>
    </submittedName>
</protein>
<dbReference type="InterPro" id="IPR001387">
    <property type="entry name" value="Cro/C1-type_HTH"/>
</dbReference>
<evidence type="ECO:0000313" key="2">
    <source>
        <dbReference type="EMBL" id="XDQ78238.1"/>
    </source>
</evidence>
<reference evidence="2" key="1">
    <citation type="submission" date="2024-07" db="EMBL/GenBank/DDBJ databases">
        <authorList>
            <person name="Yu S.T."/>
        </authorList>
    </citation>
    <scope>NUCLEOTIDE SEQUENCE</scope>
    <source>
        <strain evidence="2">Y1</strain>
    </source>
</reference>
<dbReference type="GO" id="GO:0003677">
    <property type="term" value="F:DNA binding"/>
    <property type="evidence" value="ECO:0007669"/>
    <property type="project" value="InterPro"/>
</dbReference>
<dbReference type="Pfam" id="PF19054">
    <property type="entry name" value="DUF5753"/>
    <property type="match status" value="1"/>
</dbReference>
<proteinExistence type="predicted"/>
<organism evidence="2">
    <name type="scientific">Streptomyces sp. Y1</name>
    <dbReference type="NCBI Taxonomy" id="3238634"/>
    <lineage>
        <taxon>Bacteria</taxon>
        <taxon>Bacillati</taxon>
        <taxon>Actinomycetota</taxon>
        <taxon>Actinomycetes</taxon>
        <taxon>Kitasatosporales</taxon>
        <taxon>Streptomycetaceae</taxon>
        <taxon>Streptomyces</taxon>
    </lineage>
</organism>
<feature type="domain" description="HTH cro/C1-type" evidence="1">
    <location>
        <begin position="20"/>
        <end position="49"/>
    </location>
</feature>
<gene>
    <name evidence="2" type="ORF">AB2U05_06985</name>
</gene>
<sequence>MNLKELDPTSSPWAAFGIQLRRSRRAAGLTQGQLARLVGVDASYVSYAELAPPGRTPPSEKFARDVDRVLETGGTLLLMWLQAKHSAMLEGFPEFANQEQKAAEIRIYEAGVVPGLFQTEAYARALAAGDVRRGSITQSQADQRVAFLLARQEVLRGKRAPLVHAVLDESCLRRPIGGREVMDEQLARLEALYAVNNVILQVAPFALAEERPFALPMVLLTLPDQSLLGYSESEGRSHLERDTERLATWKKHYDRLQVGALAETATLEWLRATRKGIECPT</sequence>
<dbReference type="SMART" id="SM00530">
    <property type="entry name" value="HTH_XRE"/>
    <property type="match status" value="1"/>
</dbReference>
<evidence type="ECO:0000259" key="1">
    <source>
        <dbReference type="PROSITE" id="PS50943"/>
    </source>
</evidence>
<dbReference type="PROSITE" id="PS50943">
    <property type="entry name" value="HTH_CROC1"/>
    <property type="match status" value="1"/>
</dbReference>
<dbReference type="InterPro" id="IPR010982">
    <property type="entry name" value="Lambda_DNA-bd_dom_sf"/>
</dbReference>
<dbReference type="InterPro" id="IPR043917">
    <property type="entry name" value="DUF5753"/>
</dbReference>
<dbReference type="AlphaFoldDB" id="A0AB39TEX4"/>
<dbReference type="Gene3D" id="1.10.260.40">
    <property type="entry name" value="lambda repressor-like DNA-binding domains"/>
    <property type="match status" value="1"/>
</dbReference>
<dbReference type="RefSeq" id="WP_369182749.1">
    <property type="nucleotide sequence ID" value="NZ_CP163445.1"/>
</dbReference>
<dbReference type="CDD" id="cd00093">
    <property type="entry name" value="HTH_XRE"/>
    <property type="match status" value="1"/>
</dbReference>
<dbReference type="Pfam" id="PF13560">
    <property type="entry name" value="HTH_31"/>
    <property type="match status" value="1"/>
</dbReference>
<accession>A0AB39TEX4</accession>
<dbReference type="EMBL" id="CP163445">
    <property type="protein sequence ID" value="XDQ78238.1"/>
    <property type="molecule type" value="Genomic_DNA"/>
</dbReference>
<dbReference type="SUPFAM" id="SSF47413">
    <property type="entry name" value="lambda repressor-like DNA-binding domains"/>
    <property type="match status" value="1"/>
</dbReference>